<organism evidence="1 2">
    <name type="scientific">Ambrosia artemisiifolia</name>
    <name type="common">Common ragweed</name>
    <dbReference type="NCBI Taxonomy" id="4212"/>
    <lineage>
        <taxon>Eukaryota</taxon>
        <taxon>Viridiplantae</taxon>
        <taxon>Streptophyta</taxon>
        <taxon>Embryophyta</taxon>
        <taxon>Tracheophyta</taxon>
        <taxon>Spermatophyta</taxon>
        <taxon>Magnoliopsida</taxon>
        <taxon>eudicotyledons</taxon>
        <taxon>Gunneridae</taxon>
        <taxon>Pentapetalae</taxon>
        <taxon>asterids</taxon>
        <taxon>campanulids</taxon>
        <taxon>Asterales</taxon>
        <taxon>Asteraceae</taxon>
        <taxon>Asteroideae</taxon>
        <taxon>Heliantheae alliance</taxon>
        <taxon>Heliantheae</taxon>
        <taxon>Ambrosia</taxon>
    </lineage>
</organism>
<feature type="non-terminal residue" evidence="1">
    <location>
        <position position="71"/>
    </location>
</feature>
<dbReference type="EMBL" id="JAMZMK010012187">
    <property type="protein sequence ID" value="KAI7724570.1"/>
    <property type="molecule type" value="Genomic_DNA"/>
</dbReference>
<proteinExistence type="predicted"/>
<name>A0AAD5G193_AMBAR</name>
<protein>
    <submittedName>
        <fullName evidence="1">Uncharacterized protein</fullName>
    </submittedName>
</protein>
<comment type="caution">
    <text evidence="1">The sequence shown here is derived from an EMBL/GenBank/DDBJ whole genome shotgun (WGS) entry which is preliminary data.</text>
</comment>
<keyword evidence="2" id="KW-1185">Reference proteome</keyword>
<sequence length="71" mass="8111">PLLFSSSSPFFSTTSITYYFSPSIRSPSRIDGVEGGARERWRRSLKLGFRLDGQTPAAKNSRIRMKIYVEH</sequence>
<accession>A0AAD5G193</accession>
<dbReference type="AlphaFoldDB" id="A0AAD5G193"/>
<dbReference type="Proteomes" id="UP001206925">
    <property type="component" value="Unassembled WGS sequence"/>
</dbReference>
<gene>
    <name evidence="1" type="ORF">M8C21_030449</name>
</gene>
<evidence type="ECO:0000313" key="2">
    <source>
        <dbReference type="Proteomes" id="UP001206925"/>
    </source>
</evidence>
<reference evidence="1" key="1">
    <citation type="submission" date="2022-06" db="EMBL/GenBank/DDBJ databases">
        <title>Uncovering the hologenomic basis of an extraordinary plant invasion.</title>
        <authorList>
            <person name="Bieker V.C."/>
            <person name="Martin M.D."/>
            <person name="Gilbert T."/>
            <person name="Hodgins K."/>
            <person name="Battlay P."/>
            <person name="Petersen B."/>
            <person name="Wilson J."/>
        </authorList>
    </citation>
    <scope>NUCLEOTIDE SEQUENCE</scope>
    <source>
        <strain evidence="1">AA19_3_7</strain>
        <tissue evidence="1">Leaf</tissue>
    </source>
</reference>
<evidence type="ECO:0000313" key="1">
    <source>
        <dbReference type="EMBL" id="KAI7724570.1"/>
    </source>
</evidence>